<keyword evidence="1 2" id="KW-0238">DNA-binding</keyword>
<feature type="DNA-binding region" description="H-T-H motif" evidence="2">
    <location>
        <begin position="237"/>
        <end position="256"/>
    </location>
</feature>
<evidence type="ECO:0000256" key="1">
    <source>
        <dbReference type="ARBA" id="ARBA00023125"/>
    </source>
</evidence>
<feature type="domain" description="HTH tetR-type" evidence="3">
    <location>
        <begin position="16"/>
        <end position="76"/>
    </location>
</feature>
<sequence>MAERAPAAASSRARPRDRRVQIAERAGELFSAHGFHSVRMDDIAKASGITARALYRHYDNKQALLSHVVIEDQERVVTTLTALAAQPLQDRDVDALLGTLVASALESRRLSVLWQREARHLTADDYERVRARTRWIAQQVEELVATAEGLPDGAAELRSWVVVSIISGHGFYDTTLSRRRLAQELVAACERVLGASATSPTGEPIPAAADRSASARREQLIHAAARSFRTRGFGGVSIDDIGREVGVVGPALYRYFDTKADLLVAAVARLHEWQALEARRALREPGPDEAVIAELVRSYVRLALEATDLVAVALTEWLYLPTAVLEHFDRVRADLFGEWHRWLAVARPDLPDAQVPVLVNIARTIIDDCVRIPNLRRQPTFSADLATAALAALGVHDGRTGS</sequence>
<evidence type="ECO:0000313" key="5">
    <source>
        <dbReference type="Proteomes" id="UP001595947"/>
    </source>
</evidence>
<evidence type="ECO:0000259" key="3">
    <source>
        <dbReference type="PROSITE" id="PS50977"/>
    </source>
</evidence>
<dbReference type="EMBL" id="JBHSIV010000027">
    <property type="protein sequence ID" value="MFC5064857.1"/>
    <property type="molecule type" value="Genomic_DNA"/>
</dbReference>
<comment type="caution">
    <text evidence="4">The sequence shown here is derived from an EMBL/GenBank/DDBJ whole genome shotgun (WGS) entry which is preliminary data.</text>
</comment>
<evidence type="ECO:0000313" key="4">
    <source>
        <dbReference type="EMBL" id="MFC5064857.1"/>
    </source>
</evidence>
<evidence type="ECO:0000256" key="2">
    <source>
        <dbReference type="PROSITE-ProRule" id="PRU00335"/>
    </source>
</evidence>
<reference evidence="5" key="1">
    <citation type="journal article" date="2019" name="Int. J. Syst. Evol. Microbiol.">
        <title>The Global Catalogue of Microorganisms (GCM) 10K type strain sequencing project: providing services to taxonomists for standard genome sequencing and annotation.</title>
        <authorList>
            <consortium name="The Broad Institute Genomics Platform"/>
            <consortium name="The Broad Institute Genome Sequencing Center for Infectious Disease"/>
            <person name="Wu L."/>
            <person name="Ma J."/>
        </authorList>
    </citation>
    <scope>NUCLEOTIDE SEQUENCE [LARGE SCALE GENOMIC DNA]</scope>
    <source>
        <strain evidence="5">CGMCC 4.7093</strain>
    </source>
</reference>
<dbReference type="PROSITE" id="PS50977">
    <property type="entry name" value="HTH_TETR_2"/>
    <property type="match status" value="2"/>
</dbReference>
<dbReference type="InterPro" id="IPR050109">
    <property type="entry name" value="HTH-type_TetR-like_transc_reg"/>
</dbReference>
<name>A0ABV9YTA7_9PSEU</name>
<organism evidence="4 5">
    <name type="scientific">Actinomycetospora atypica</name>
    <dbReference type="NCBI Taxonomy" id="1290095"/>
    <lineage>
        <taxon>Bacteria</taxon>
        <taxon>Bacillati</taxon>
        <taxon>Actinomycetota</taxon>
        <taxon>Actinomycetes</taxon>
        <taxon>Pseudonocardiales</taxon>
        <taxon>Pseudonocardiaceae</taxon>
        <taxon>Actinomycetospora</taxon>
    </lineage>
</organism>
<feature type="domain" description="HTH tetR-type" evidence="3">
    <location>
        <begin position="214"/>
        <end position="274"/>
    </location>
</feature>
<dbReference type="RefSeq" id="WP_378038200.1">
    <property type="nucleotide sequence ID" value="NZ_JBHSIV010000027.1"/>
</dbReference>
<dbReference type="PANTHER" id="PTHR30055">
    <property type="entry name" value="HTH-TYPE TRANSCRIPTIONAL REGULATOR RUTR"/>
    <property type="match status" value="1"/>
</dbReference>
<proteinExistence type="predicted"/>
<dbReference type="InterPro" id="IPR001647">
    <property type="entry name" value="HTH_TetR"/>
</dbReference>
<dbReference type="SUPFAM" id="SSF46689">
    <property type="entry name" value="Homeodomain-like"/>
    <property type="match status" value="2"/>
</dbReference>
<dbReference type="Pfam" id="PF00440">
    <property type="entry name" value="TetR_N"/>
    <property type="match status" value="2"/>
</dbReference>
<dbReference type="Gene3D" id="1.10.357.10">
    <property type="entry name" value="Tetracycline Repressor, domain 2"/>
    <property type="match status" value="2"/>
</dbReference>
<feature type="DNA-binding region" description="H-T-H motif" evidence="2">
    <location>
        <begin position="39"/>
        <end position="58"/>
    </location>
</feature>
<gene>
    <name evidence="4" type="ORF">ACFPBZ_21720</name>
</gene>
<accession>A0ABV9YTA7</accession>
<dbReference type="Proteomes" id="UP001595947">
    <property type="component" value="Unassembled WGS sequence"/>
</dbReference>
<dbReference type="PRINTS" id="PR00455">
    <property type="entry name" value="HTHTETR"/>
</dbReference>
<keyword evidence="5" id="KW-1185">Reference proteome</keyword>
<dbReference type="InterPro" id="IPR009057">
    <property type="entry name" value="Homeodomain-like_sf"/>
</dbReference>
<dbReference type="PANTHER" id="PTHR30055:SF237">
    <property type="entry name" value="TRANSCRIPTIONAL REPRESSOR MCE3R"/>
    <property type="match status" value="1"/>
</dbReference>
<dbReference type="Gene3D" id="1.10.10.60">
    <property type="entry name" value="Homeodomain-like"/>
    <property type="match status" value="2"/>
</dbReference>
<protein>
    <submittedName>
        <fullName evidence="4">TetR/AcrR family transcriptional regulator</fullName>
    </submittedName>
</protein>